<dbReference type="OrthoDB" id="2679825at2759"/>
<proteinExistence type="predicted"/>
<dbReference type="AlphaFoldDB" id="A0A9P8N896"/>
<accession>A0A9P8N896</accession>
<keyword evidence="2" id="KW-1185">Reference proteome</keyword>
<evidence type="ECO:0000313" key="2">
    <source>
        <dbReference type="Proteomes" id="UP000824596"/>
    </source>
</evidence>
<dbReference type="InterPro" id="IPR054208">
    <property type="entry name" value="DUF6914"/>
</dbReference>
<dbReference type="GeneID" id="68350330"/>
<dbReference type="Pfam" id="PF21858">
    <property type="entry name" value="DUF6914"/>
    <property type="match status" value="1"/>
</dbReference>
<name>A0A9P8N896_9HYPO</name>
<dbReference type="RefSeq" id="XP_044726072.1">
    <property type="nucleotide sequence ID" value="XM_044859672.1"/>
</dbReference>
<reference evidence="1" key="1">
    <citation type="submission" date="2021-09" db="EMBL/GenBank/DDBJ databases">
        <title>A high-quality genome of the endoparasitic fungus Hirsutella rhossiliensis with a comparison of Hirsutella genomes reveals transposable elements contributing to genome size variation.</title>
        <authorList>
            <person name="Lin R."/>
            <person name="Jiao Y."/>
            <person name="Sun X."/>
            <person name="Ling J."/>
            <person name="Xie B."/>
            <person name="Cheng X."/>
        </authorList>
    </citation>
    <scope>NUCLEOTIDE SEQUENCE</scope>
    <source>
        <strain evidence="1">HR02</strain>
    </source>
</reference>
<dbReference type="EMBL" id="JAIZPD010000001">
    <property type="protein sequence ID" value="KAH0968559.1"/>
    <property type="molecule type" value="Genomic_DNA"/>
</dbReference>
<comment type="caution">
    <text evidence="1">The sequence shown here is derived from an EMBL/GenBank/DDBJ whole genome shotgun (WGS) entry which is preliminary data.</text>
</comment>
<evidence type="ECO:0000313" key="1">
    <source>
        <dbReference type="EMBL" id="KAH0968559.1"/>
    </source>
</evidence>
<dbReference type="Proteomes" id="UP000824596">
    <property type="component" value="Unassembled WGS sequence"/>
</dbReference>
<protein>
    <submittedName>
        <fullName evidence="1">Uncharacterized protein</fullName>
    </submittedName>
</protein>
<sequence>MKPTPRLLVRIVVGKIENRQRLEAILRDTPIRAETEGWNCVEWIKEVLEGVGRDDRALGTAVTEWQYVRDWAMWYIDEKHQAGRFDMYYDPEKAPTWDLLESKELIP</sequence>
<organism evidence="1 2">
    <name type="scientific">Hirsutella rhossiliensis</name>
    <dbReference type="NCBI Taxonomy" id="111463"/>
    <lineage>
        <taxon>Eukaryota</taxon>
        <taxon>Fungi</taxon>
        <taxon>Dikarya</taxon>
        <taxon>Ascomycota</taxon>
        <taxon>Pezizomycotina</taxon>
        <taxon>Sordariomycetes</taxon>
        <taxon>Hypocreomycetidae</taxon>
        <taxon>Hypocreales</taxon>
        <taxon>Ophiocordycipitaceae</taxon>
        <taxon>Hirsutella</taxon>
    </lineage>
</organism>
<gene>
    <name evidence="1" type="ORF">HRG_01201</name>
</gene>